<dbReference type="PANTHER" id="PTHR43397">
    <property type="entry name" value="ERGOTHIONEINE BIOSYNTHESIS PROTEIN 1"/>
    <property type="match status" value="1"/>
</dbReference>
<reference evidence="10" key="3">
    <citation type="submission" date="2024-01" db="EMBL/GenBank/DDBJ databases">
        <authorList>
            <person name="Coelho M.A."/>
            <person name="David-Palma M."/>
            <person name="Shea T."/>
            <person name="Sun S."/>
            <person name="Cuomo C.A."/>
            <person name="Heitman J."/>
        </authorList>
    </citation>
    <scope>NUCLEOTIDE SEQUENCE</scope>
    <source>
        <strain evidence="10">CBS 7841</strain>
    </source>
</reference>
<evidence type="ECO:0008006" key="12">
    <source>
        <dbReference type="Google" id="ProtNLM"/>
    </source>
</evidence>
<dbReference type="Gene3D" id="3.90.1580.10">
    <property type="entry name" value="paralog of FGE (formylglycine-generating enzyme)"/>
    <property type="match status" value="1"/>
</dbReference>
<organism evidence="10 11">
    <name type="scientific">Cryptococcus depauperatus CBS 7841</name>
    <dbReference type="NCBI Taxonomy" id="1295531"/>
    <lineage>
        <taxon>Eukaryota</taxon>
        <taxon>Fungi</taxon>
        <taxon>Dikarya</taxon>
        <taxon>Basidiomycota</taxon>
        <taxon>Agaricomycotina</taxon>
        <taxon>Tremellomycetes</taxon>
        <taxon>Tremellales</taxon>
        <taxon>Cryptococcaceae</taxon>
        <taxon>Cryptococcus</taxon>
    </lineage>
</organism>
<dbReference type="RefSeq" id="XP_066070048.1">
    <property type="nucleotide sequence ID" value="XM_066213951.1"/>
</dbReference>
<keyword evidence="1" id="KW-0489">Methyltransferase</keyword>
<dbReference type="Proteomes" id="UP000094043">
    <property type="component" value="Chromosome 5"/>
</dbReference>
<feature type="domain" description="DinB-like" evidence="9">
    <location>
        <begin position="582"/>
        <end position="714"/>
    </location>
</feature>
<dbReference type="EMBL" id="CP143788">
    <property type="protein sequence ID" value="WVN89348.1"/>
    <property type="molecule type" value="Genomic_DNA"/>
</dbReference>
<reference evidence="10" key="1">
    <citation type="submission" date="2016-06" db="EMBL/GenBank/DDBJ databases">
        <authorList>
            <person name="Cuomo C."/>
            <person name="Litvintseva A."/>
            <person name="Heitman J."/>
            <person name="Chen Y."/>
            <person name="Sun S."/>
            <person name="Springer D."/>
            <person name="Dromer F."/>
            <person name="Young S."/>
            <person name="Zeng Q."/>
            <person name="Chapman S."/>
            <person name="Gujja S."/>
            <person name="Saif S."/>
            <person name="Birren B."/>
        </authorList>
    </citation>
    <scope>NUCLEOTIDE SEQUENCE</scope>
    <source>
        <strain evidence="10">CBS 7841</strain>
    </source>
</reference>
<keyword evidence="3" id="KW-0560">Oxidoreductase</keyword>
<evidence type="ECO:0000313" key="10">
    <source>
        <dbReference type="EMBL" id="WVN89348.1"/>
    </source>
</evidence>
<dbReference type="Gene3D" id="3.40.50.150">
    <property type="entry name" value="Vaccinia Virus protein VP39"/>
    <property type="match status" value="2"/>
</dbReference>
<evidence type="ECO:0000256" key="5">
    <source>
        <dbReference type="ARBA" id="ARBA00037882"/>
    </source>
</evidence>
<feature type="compositionally biased region" description="Low complexity" evidence="6">
    <location>
        <begin position="259"/>
        <end position="271"/>
    </location>
</feature>
<dbReference type="Pfam" id="PF12867">
    <property type="entry name" value="DinB_2"/>
    <property type="match status" value="1"/>
</dbReference>
<feature type="domain" description="Sulfatase-modifying factor enzyme-like" evidence="7">
    <location>
        <begin position="750"/>
        <end position="1006"/>
    </location>
</feature>
<name>A0AAJ8JVQ8_9TREE</name>
<evidence type="ECO:0000256" key="2">
    <source>
        <dbReference type="ARBA" id="ARBA00022679"/>
    </source>
</evidence>
<dbReference type="InterPro" id="IPR005532">
    <property type="entry name" value="SUMF_dom"/>
</dbReference>
<keyword evidence="4" id="KW-0408">Iron</keyword>
<feature type="region of interest" description="Disordered" evidence="6">
    <location>
        <begin position="259"/>
        <end position="295"/>
    </location>
</feature>
<dbReference type="GO" id="GO:0032259">
    <property type="term" value="P:methylation"/>
    <property type="evidence" value="ECO:0007669"/>
    <property type="project" value="UniProtKB-KW"/>
</dbReference>
<dbReference type="GeneID" id="91088781"/>
<evidence type="ECO:0000256" key="4">
    <source>
        <dbReference type="ARBA" id="ARBA00023004"/>
    </source>
</evidence>
<evidence type="ECO:0000256" key="1">
    <source>
        <dbReference type="ARBA" id="ARBA00022603"/>
    </source>
</evidence>
<dbReference type="Pfam" id="PF10017">
    <property type="entry name" value="Methyltransf_33"/>
    <property type="match status" value="3"/>
</dbReference>
<dbReference type="AlphaFoldDB" id="A0AAJ8JVQ8"/>
<dbReference type="InterPro" id="IPR016187">
    <property type="entry name" value="CTDL_fold"/>
</dbReference>
<dbReference type="InterPro" id="IPR042095">
    <property type="entry name" value="SUMF_sf"/>
</dbReference>
<dbReference type="GO" id="GO:0008168">
    <property type="term" value="F:methyltransferase activity"/>
    <property type="evidence" value="ECO:0007669"/>
    <property type="project" value="UniProtKB-KW"/>
</dbReference>
<dbReference type="InterPro" id="IPR019257">
    <property type="entry name" value="MeTrfase_dom"/>
</dbReference>
<keyword evidence="11" id="KW-1185">Reference proteome</keyword>
<reference evidence="10" key="2">
    <citation type="journal article" date="2022" name="Elife">
        <title>Obligate sexual reproduction of a homothallic fungus closely related to the Cryptococcus pathogenic species complex.</title>
        <authorList>
            <person name="Passer A.R."/>
            <person name="Clancey S.A."/>
            <person name="Shea T."/>
            <person name="David-Palma M."/>
            <person name="Averette A.F."/>
            <person name="Boekhout T."/>
            <person name="Porcel B.M."/>
            <person name="Nowrousian M."/>
            <person name="Cuomo C.A."/>
            <person name="Sun S."/>
            <person name="Heitman J."/>
            <person name="Coelho M.A."/>
        </authorList>
    </citation>
    <scope>NUCLEOTIDE SEQUENCE</scope>
    <source>
        <strain evidence="10">CBS 7841</strain>
    </source>
</reference>
<dbReference type="InterPro" id="IPR024775">
    <property type="entry name" value="DinB-like"/>
</dbReference>
<evidence type="ECO:0000259" key="7">
    <source>
        <dbReference type="Pfam" id="PF03781"/>
    </source>
</evidence>
<proteinExistence type="predicted"/>
<feature type="domain" description="Histidine-specific methyltransferase SAM-dependent" evidence="8">
    <location>
        <begin position="159"/>
        <end position="245"/>
    </location>
</feature>
<feature type="compositionally biased region" description="Polar residues" evidence="6">
    <location>
        <begin position="280"/>
        <end position="295"/>
    </location>
</feature>
<evidence type="ECO:0000313" key="11">
    <source>
        <dbReference type="Proteomes" id="UP000094043"/>
    </source>
</evidence>
<evidence type="ECO:0000256" key="3">
    <source>
        <dbReference type="ARBA" id="ARBA00023002"/>
    </source>
</evidence>
<gene>
    <name evidence="10" type="ORF">L203_104571</name>
</gene>
<dbReference type="KEGG" id="cdep:91088781"/>
<accession>A0AAJ8JVQ8</accession>
<comment type="pathway">
    <text evidence="5">Amino-acid biosynthesis; ergothioneine biosynthesis.</text>
</comment>
<evidence type="ECO:0000259" key="9">
    <source>
        <dbReference type="Pfam" id="PF12867"/>
    </source>
</evidence>
<feature type="domain" description="Histidine-specific methyltransferase SAM-dependent" evidence="8">
    <location>
        <begin position="56"/>
        <end position="104"/>
    </location>
</feature>
<dbReference type="InterPro" id="IPR029063">
    <property type="entry name" value="SAM-dependent_MTases_sf"/>
</dbReference>
<evidence type="ECO:0000259" key="8">
    <source>
        <dbReference type="Pfam" id="PF10017"/>
    </source>
</evidence>
<dbReference type="Pfam" id="PF03781">
    <property type="entry name" value="FGE-sulfatase"/>
    <property type="match status" value="1"/>
</dbReference>
<feature type="domain" description="Histidine-specific methyltransferase SAM-dependent" evidence="8">
    <location>
        <begin position="355"/>
        <end position="525"/>
    </location>
</feature>
<dbReference type="SUPFAM" id="SSF56436">
    <property type="entry name" value="C-type lectin-like"/>
    <property type="match status" value="1"/>
</dbReference>
<dbReference type="InterPro" id="IPR051128">
    <property type="entry name" value="EgtD_Methyltrsf_superfamily"/>
</dbReference>
<sequence>MTCSIFTLPSGKRESSMSTDSSISSCLRLEIEAGLRGTSEPTMPGSRAEDKEWAYTKSVPTVVLYDEKGLRLYDKITAEAPEYYLFNDELNLLKTHGAEIVRFMMNQDNHGQKNHEMPLEFDMQPGARWKPGRWGDAKVGKWNEGVNGEIKSNAGMRVDCDIVELGAGALRKTAHLLRALSFAVDKDTAKSQLPPITYYALDLSYPELDRVLSEMQEAIGHELEGKVACLGLHGDYDAGLQFIREGKLSHLRQNLGHTSSAEAAITSSSAAPRDIPTPIDQPQASPTVSPVSVQLVTPRDVPSPLLALEEEFKHRQSDTNNSSPDSSDEIWKVYPYYTHARDAIRQTTPASDTNSPDRPLHFAFLGSSLGNFDRTSAPTFLKSLPIRPGDTLLLGLDGRPSPGAEGKRKLEVAYNDPHGHTKRFEEHGWEVIRDEMGIKADVEFVGRYNEQLGRHEAYFKSKDQEIISFAGQSQTVKLEKGELLHVEWSYKYSLTEALSLFIEADLRVINLWKAPRSEYRLWLLERPYVRFITAPSNRIFNSSLTTLSTNMNVSGGQLEKVNGIPKWDEWLALWKLWDHITLDMIPEELLHQKPIDLRHICLFYLGHIPTFLDIHLTRMTKGKHTWPEHFKDIFERGIDPDVDDPTNCHSHSEVPVSKENWPTLSEILDFRDRVRKRLFAIYTDYASGKTPLCRHDGRVLFMVFEHEAMHAETILYMLAQSPLTKSPSVVKDPVWDILVNQWAANKSENKVLEITGGEITLGHDDVEEDDKEYPTVQDWENHEFGWDNESPKAIQQVKPFRIDSLPVTNNEYRKYLQAEGIWDKLTNETAPASWINTSTSSSPEWQIRTFYGSVSFEVGGNWPLMASKIEIDGYAKWKGGRLPTEAELRKLWESEQGPRVMGAVNNVGVKNWHPIPPTNTTVDNAGSVVHGHNGGVWEWTDSTFYGYEGFVSSQLYPGYSSDFFDGKHYVVLGGSYATIPQIAGRKSFRNWYQANYRYSFIGGRVAYTI</sequence>
<dbReference type="PANTHER" id="PTHR43397:SF1">
    <property type="entry name" value="ERGOTHIONEINE BIOSYNTHESIS PROTEIN 1"/>
    <property type="match status" value="1"/>
</dbReference>
<keyword evidence="2" id="KW-0808">Transferase</keyword>
<evidence type="ECO:0000256" key="6">
    <source>
        <dbReference type="SAM" id="MobiDB-lite"/>
    </source>
</evidence>
<protein>
    <recommendedName>
        <fullName evidence="12">Sulfatase-modifying factor enzyme domain-containing protein</fullName>
    </recommendedName>
</protein>